<sequence>MTHTPQQIGYRKAARQAFVDGRKDMLSVIKRRGDRGFVNRRLAALARRSCLCRPRCVDRREQLPPRHQERIADLQHDRACQHCQGGPGSSGIDEARPGLRHCRSCVRRAGILRHVGNYSKLGEPLKIVGRGIACNEGFEASGRAAGQEKITICRDVKKDWRPAD</sequence>
<evidence type="ECO:0000313" key="1">
    <source>
        <dbReference type="EMBL" id="MCW6536274.1"/>
    </source>
</evidence>
<keyword evidence="2" id="KW-1185">Reference proteome</keyword>
<gene>
    <name evidence="1" type="ORF">NEE01_15960</name>
</gene>
<dbReference type="EMBL" id="JANFAV010000012">
    <property type="protein sequence ID" value="MCW6536274.1"/>
    <property type="molecule type" value="Genomic_DNA"/>
</dbReference>
<protein>
    <submittedName>
        <fullName evidence="1">Uncharacterized protein</fullName>
    </submittedName>
</protein>
<evidence type="ECO:0000313" key="2">
    <source>
        <dbReference type="Proteomes" id="UP001165565"/>
    </source>
</evidence>
<reference evidence="1" key="1">
    <citation type="submission" date="2022-06" db="EMBL/GenBank/DDBJ databases">
        <title>Sphingomonas sp. nov. isolated from rhizosphere soil of tomato.</title>
        <authorList>
            <person name="Dong H."/>
            <person name="Gao R."/>
        </authorList>
    </citation>
    <scope>NUCLEOTIDE SEQUENCE</scope>
    <source>
        <strain evidence="1">MMSM24</strain>
    </source>
</reference>
<name>A0AA41ZG52_9SPHN</name>
<dbReference type="Proteomes" id="UP001165565">
    <property type="component" value="Unassembled WGS sequence"/>
</dbReference>
<organism evidence="1 2">
    <name type="scientific">Sphingomonas lycopersici</name>
    <dbReference type="NCBI Taxonomy" id="2951807"/>
    <lineage>
        <taxon>Bacteria</taxon>
        <taxon>Pseudomonadati</taxon>
        <taxon>Pseudomonadota</taxon>
        <taxon>Alphaproteobacteria</taxon>
        <taxon>Sphingomonadales</taxon>
        <taxon>Sphingomonadaceae</taxon>
        <taxon>Sphingomonas</taxon>
    </lineage>
</organism>
<comment type="caution">
    <text evidence="1">The sequence shown here is derived from an EMBL/GenBank/DDBJ whole genome shotgun (WGS) entry which is preliminary data.</text>
</comment>
<dbReference type="AlphaFoldDB" id="A0AA41ZG52"/>
<proteinExistence type="predicted"/>
<accession>A0AA41ZG52</accession>